<organism evidence="1">
    <name type="scientific">gut metagenome</name>
    <dbReference type="NCBI Taxonomy" id="749906"/>
    <lineage>
        <taxon>unclassified sequences</taxon>
        <taxon>metagenomes</taxon>
        <taxon>organismal metagenomes</taxon>
    </lineage>
</organism>
<reference evidence="1" key="1">
    <citation type="journal article" date="2012" name="PLoS ONE">
        <title>Gene sets for utilization of primary and secondary nutrition supplies in the distal gut of endangered iberian lynx.</title>
        <authorList>
            <person name="Alcaide M."/>
            <person name="Messina E."/>
            <person name="Richter M."/>
            <person name="Bargiela R."/>
            <person name="Peplies J."/>
            <person name="Huws S.A."/>
            <person name="Newbold C.J."/>
            <person name="Golyshin P.N."/>
            <person name="Simon M.A."/>
            <person name="Lopez G."/>
            <person name="Yakimov M.M."/>
            <person name="Ferrer M."/>
        </authorList>
    </citation>
    <scope>NUCLEOTIDE SEQUENCE</scope>
</reference>
<gene>
    <name evidence="1" type="ORF">EVA_04193</name>
</gene>
<dbReference type="EMBL" id="AMCI01000812">
    <property type="protein sequence ID" value="EJX07700.1"/>
    <property type="molecule type" value="Genomic_DNA"/>
</dbReference>
<accession>J9H2E9</accession>
<sequence>MLHLQQQPDLLRQAPQSCQDEQAPVLFPWPQLQWIQQWDA</sequence>
<dbReference type="AlphaFoldDB" id="J9H2E9"/>
<protein>
    <submittedName>
        <fullName evidence="1">Uncharacterized protein</fullName>
    </submittedName>
</protein>
<evidence type="ECO:0000313" key="1">
    <source>
        <dbReference type="EMBL" id="EJX07700.1"/>
    </source>
</evidence>
<proteinExistence type="predicted"/>
<name>J9H2E9_9ZZZZ</name>
<comment type="caution">
    <text evidence="1">The sequence shown here is derived from an EMBL/GenBank/DDBJ whole genome shotgun (WGS) entry which is preliminary data.</text>
</comment>